<accession>A0A6A0A288</accession>
<keyword evidence="3" id="KW-1185">Reference proteome</keyword>
<protein>
    <submittedName>
        <fullName evidence="2">Uncharacterized protein</fullName>
    </submittedName>
</protein>
<name>A0A6A0A288_HAELA</name>
<evidence type="ECO:0000313" key="2">
    <source>
        <dbReference type="EMBL" id="GFH26919.1"/>
    </source>
</evidence>
<reference evidence="2 3" key="1">
    <citation type="submission" date="2020-02" db="EMBL/GenBank/DDBJ databases">
        <title>Draft genome sequence of Haematococcus lacustris strain NIES-144.</title>
        <authorList>
            <person name="Morimoto D."/>
            <person name="Nakagawa S."/>
            <person name="Yoshida T."/>
            <person name="Sawayama S."/>
        </authorList>
    </citation>
    <scope>NUCLEOTIDE SEQUENCE [LARGE SCALE GENOMIC DNA]</scope>
    <source>
        <strain evidence="2 3">NIES-144</strain>
    </source>
</reference>
<dbReference type="AlphaFoldDB" id="A0A6A0A288"/>
<proteinExistence type="predicted"/>
<dbReference type="EMBL" id="BLLF01003288">
    <property type="protein sequence ID" value="GFH26919.1"/>
    <property type="molecule type" value="Genomic_DNA"/>
</dbReference>
<evidence type="ECO:0000313" key="3">
    <source>
        <dbReference type="Proteomes" id="UP000485058"/>
    </source>
</evidence>
<feature type="region of interest" description="Disordered" evidence="1">
    <location>
        <begin position="293"/>
        <end position="316"/>
    </location>
</feature>
<comment type="caution">
    <text evidence="2">The sequence shown here is derived from an EMBL/GenBank/DDBJ whole genome shotgun (WGS) entry which is preliminary data.</text>
</comment>
<dbReference type="Proteomes" id="UP000485058">
    <property type="component" value="Unassembled WGS sequence"/>
</dbReference>
<evidence type="ECO:0000256" key="1">
    <source>
        <dbReference type="SAM" id="MobiDB-lite"/>
    </source>
</evidence>
<gene>
    <name evidence="2" type="ORF">HaLaN_25151</name>
</gene>
<organism evidence="2 3">
    <name type="scientific">Haematococcus lacustris</name>
    <name type="common">Green alga</name>
    <name type="synonym">Haematococcus pluvialis</name>
    <dbReference type="NCBI Taxonomy" id="44745"/>
    <lineage>
        <taxon>Eukaryota</taxon>
        <taxon>Viridiplantae</taxon>
        <taxon>Chlorophyta</taxon>
        <taxon>core chlorophytes</taxon>
        <taxon>Chlorophyceae</taxon>
        <taxon>CS clade</taxon>
        <taxon>Chlamydomonadales</taxon>
        <taxon>Haematococcaceae</taxon>
        <taxon>Haematococcus</taxon>
    </lineage>
</organism>
<sequence>MAKTSIVSTHTSTHTGWVRPSRPTSAQNLATVRRLPPYNRNLALDQRGLDISAHMAGQVINVMATYSRYRCSEAHSVFRLDAGHPGLGRLGVLRDAALPVVLPRTEAALQHGLHSAGGVSLLVGHCRHVGFAWVAAQPVGVQVRQRVDSALLLAHARQLVERACWLGALEQHADRDSVRVDHLREGLPFVRLDGWVGQEGDPPCSRRCPPACVAALVSAVVLPNFVDKHKVKRPSAPPSLKEQAVQQLGPHCGGSCELPSQWFCWIARRSRHCPPWPPLCRHLQTSCRHLATPSADSPPAWGSLTTGQHLGRQRVA</sequence>
<feature type="region of interest" description="Disordered" evidence="1">
    <location>
        <begin position="1"/>
        <end position="24"/>
    </location>
</feature>